<dbReference type="EMBL" id="JBDPGJ010000011">
    <property type="protein sequence ID" value="MEX0409732.1"/>
    <property type="molecule type" value="Genomic_DNA"/>
</dbReference>
<name>A0ABV3SSE6_9HYPH</name>
<keyword evidence="2" id="KW-1185">Reference proteome</keyword>
<protein>
    <recommendedName>
        <fullName evidence="3">IS110 family transposase</fullName>
    </recommendedName>
</protein>
<sequence>MTDLYAGLDVSLELTNKYIVDGDGRLVHEARIGSDPEAIAAELNGSGIASSVSVSRRDRFRSGSSSV</sequence>
<organism evidence="1 2">
    <name type="scientific">Aquibium pacificus</name>
    <dbReference type="NCBI Taxonomy" id="3153579"/>
    <lineage>
        <taxon>Bacteria</taxon>
        <taxon>Pseudomonadati</taxon>
        <taxon>Pseudomonadota</taxon>
        <taxon>Alphaproteobacteria</taxon>
        <taxon>Hyphomicrobiales</taxon>
        <taxon>Phyllobacteriaceae</taxon>
        <taxon>Aquibium</taxon>
    </lineage>
</organism>
<comment type="caution">
    <text evidence="1">The sequence shown here is derived from an EMBL/GenBank/DDBJ whole genome shotgun (WGS) entry which is preliminary data.</text>
</comment>
<evidence type="ECO:0000313" key="2">
    <source>
        <dbReference type="Proteomes" id="UP001556692"/>
    </source>
</evidence>
<accession>A0ABV3SSE6</accession>
<evidence type="ECO:0008006" key="3">
    <source>
        <dbReference type="Google" id="ProtNLM"/>
    </source>
</evidence>
<gene>
    <name evidence="1" type="ORF">ABGN05_29250</name>
</gene>
<reference evidence="1 2" key="1">
    <citation type="submission" date="2024-05" db="EMBL/GenBank/DDBJ databases">
        <authorList>
            <person name="Jiang F."/>
        </authorList>
    </citation>
    <scope>NUCLEOTIDE SEQUENCE [LARGE SCALE GENOMIC DNA]</scope>
    <source>
        <strain evidence="1 2">LZ166</strain>
    </source>
</reference>
<dbReference type="RefSeq" id="WP_367957588.1">
    <property type="nucleotide sequence ID" value="NZ_JBDPGJ010000011.1"/>
</dbReference>
<evidence type="ECO:0000313" key="1">
    <source>
        <dbReference type="EMBL" id="MEX0409732.1"/>
    </source>
</evidence>
<proteinExistence type="predicted"/>
<dbReference type="Proteomes" id="UP001556692">
    <property type="component" value="Unassembled WGS sequence"/>
</dbReference>